<organism evidence="1 2">
    <name type="scientific">Chelatococcus reniformis</name>
    <dbReference type="NCBI Taxonomy" id="1494448"/>
    <lineage>
        <taxon>Bacteria</taxon>
        <taxon>Pseudomonadati</taxon>
        <taxon>Pseudomonadota</taxon>
        <taxon>Alphaproteobacteria</taxon>
        <taxon>Hyphomicrobiales</taxon>
        <taxon>Chelatococcaceae</taxon>
        <taxon>Chelatococcus</taxon>
    </lineage>
</organism>
<reference evidence="1" key="1">
    <citation type="journal article" date="2014" name="Int. J. Syst. Evol. Microbiol.">
        <title>Complete genome sequence of Corynebacterium casei LMG S-19264T (=DSM 44701T), isolated from a smear-ripened cheese.</title>
        <authorList>
            <consortium name="US DOE Joint Genome Institute (JGI-PGF)"/>
            <person name="Walter F."/>
            <person name="Albersmeier A."/>
            <person name="Kalinowski J."/>
            <person name="Ruckert C."/>
        </authorList>
    </citation>
    <scope>NUCLEOTIDE SEQUENCE</scope>
    <source>
        <strain evidence="1">CGMCC 1.12919</strain>
    </source>
</reference>
<evidence type="ECO:0000313" key="2">
    <source>
        <dbReference type="Proteomes" id="UP000637002"/>
    </source>
</evidence>
<protein>
    <submittedName>
        <fullName evidence="1">Uncharacterized protein</fullName>
    </submittedName>
</protein>
<reference evidence="1" key="2">
    <citation type="submission" date="2020-09" db="EMBL/GenBank/DDBJ databases">
        <authorList>
            <person name="Sun Q."/>
            <person name="Zhou Y."/>
        </authorList>
    </citation>
    <scope>NUCLEOTIDE SEQUENCE</scope>
    <source>
        <strain evidence="1">CGMCC 1.12919</strain>
    </source>
</reference>
<dbReference type="Proteomes" id="UP000637002">
    <property type="component" value="Unassembled WGS sequence"/>
</dbReference>
<name>A0A916UJM1_9HYPH</name>
<proteinExistence type="predicted"/>
<evidence type="ECO:0000313" key="1">
    <source>
        <dbReference type="EMBL" id="GGC75978.1"/>
    </source>
</evidence>
<sequence>MPQLRLRRTWADGRDKEDWLVIDEHGEPIGRIYCHREAPPGVPAWSWQVGLWGRAHRVDRAGSLDDAKVAARAAWDGMRPSIAPPEYEAARDDRRRHAELGRFQSRRHPILYVFGWDSHAAADARIEELHGCLEDSAEAMELDQLTRLVDDWLAYVRR</sequence>
<comment type="caution">
    <text evidence="1">The sequence shown here is derived from an EMBL/GenBank/DDBJ whole genome shotgun (WGS) entry which is preliminary data.</text>
</comment>
<keyword evidence="2" id="KW-1185">Reference proteome</keyword>
<dbReference type="AlphaFoldDB" id="A0A916UJM1"/>
<accession>A0A916UJM1</accession>
<dbReference type="EMBL" id="BMGG01000007">
    <property type="protein sequence ID" value="GGC75978.1"/>
    <property type="molecule type" value="Genomic_DNA"/>
</dbReference>
<gene>
    <name evidence="1" type="ORF">GCM10010994_37950</name>
</gene>